<evidence type="ECO:0000313" key="1">
    <source>
        <dbReference type="EMBL" id="GFG28801.1"/>
    </source>
</evidence>
<comment type="caution">
    <text evidence="1">The sequence shown here is derived from an EMBL/GenBank/DDBJ whole genome shotgun (WGS) entry which is preliminary data.</text>
</comment>
<dbReference type="Proteomes" id="UP000502823">
    <property type="component" value="Unassembled WGS sequence"/>
</dbReference>
<reference evidence="2" key="1">
    <citation type="submission" date="2020-01" db="EMBL/GenBank/DDBJ databases">
        <title>Draft genome sequence of the Termite Coptotermes fromosanus.</title>
        <authorList>
            <person name="Itakura S."/>
            <person name="Yosikawa Y."/>
            <person name="Umezawa K."/>
        </authorList>
    </citation>
    <scope>NUCLEOTIDE SEQUENCE [LARGE SCALE GENOMIC DNA]</scope>
</reference>
<dbReference type="AlphaFoldDB" id="A0A6L2P922"/>
<protein>
    <submittedName>
        <fullName evidence="1">Uncharacterized protein</fullName>
    </submittedName>
</protein>
<dbReference type="EMBL" id="BLKM01009919">
    <property type="protein sequence ID" value="GFG28801.1"/>
    <property type="molecule type" value="Genomic_DNA"/>
</dbReference>
<organism evidence="1 2">
    <name type="scientific">Coptotermes formosanus</name>
    <name type="common">Formosan subterranean termite</name>
    <dbReference type="NCBI Taxonomy" id="36987"/>
    <lineage>
        <taxon>Eukaryota</taxon>
        <taxon>Metazoa</taxon>
        <taxon>Ecdysozoa</taxon>
        <taxon>Arthropoda</taxon>
        <taxon>Hexapoda</taxon>
        <taxon>Insecta</taxon>
        <taxon>Pterygota</taxon>
        <taxon>Neoptera</taxon>
        <taxon>Polyneoptera</taxon>
        <taxon>Dictyoptera</taxon>
        <taxon>Blattodea</taxon>
        <taxon>Blattoidea</taxon>
        <taxon>Termitoidae</taxon>
        <taxon>Rhinotermitidae</taxon>
        <taxon>Coptotermes</taxon>
    </lineage>
</organism>
<sequence>MPQRLLAAHVLVERDLQGGVPDAVPLQVPSVVLLPQPRTILQRFLHHDGHRLYLDAARSQLGGPHIAEG</sequence>
<accession>A0A6L2P922</accession>
<keyword evidence="2" id="KW-1185">Reference proteome</keyword>
<name>A0A6L2P922_COPFO</name>
<dbReference type="InParanoid" id="A0A6L2P922"/>
<evidence type="ECO:0000313" key="2">
    <source>
        <dbReference type="Proteomes" id="UP000502823"/>
    </source>
</evidence>
<gene>
    <name evidence="1" type="ORF">Cfor_03028</name>
</gene>
<proteinExistence type="predicted"/>